<dbReference type="EMBL" id="JAGEVF010000002">
    <property type="protein sequence ID" value="MBO3115608.1"/>
    <property type="molecule type" value="Genomic_DNA"/>
</dbReference>
<dbReference type="InterPro" id="IPR000073">
    <property type="entry name" value="AB_hydrolase_1"/>
</dbReference>
<proteinExistence type="predicted"/>
<evidence type="ECO:0000256" key="1">
    <source>
        <dbReference type="SAM" id="Phobius"/>
    </source>
</evidence>
<dbReference type="Gene3D" id="3.40.50.1820">
    <property type="entry name" value="alpha/beta hydrolase"/>
    <property type="match status" value="1"/>
</dbReference>
<evidence type="ECO:0000313" key="3">
    <source>
        <dbReference type="EMBL" id="MBO3115608.1"/>
    </source>
</evidence>
<keyword evidence="1" id="KW-0812">Transmembrane</keyword>
<dbReference type="Proteomes" id="UP000676776">
    <property type="component" value="Unassembled WGS sequence"/>
</dbReference>
<evidence type="ECO:0000259" key="2">
    <source>
        <dbReference type="Pfam" id="PF00561"/>
    </source>
</evidence>
<keyword evidence="3" id="KW-0378">Hydrolase</keyword>
<dbReference type="GO" id="GO:0016787">
    <property type="term" value="F:hydrolase activity"/>
    <property type="evidence" value="ECO:0007669"/>
    <property type="project" value="UniProtKB-KW"/>
</dbReference>
<gene>
    <name evidence="3" type="ORF">J4050_02555</name>
</gene>
<protein>
    <submittedName>
        <fullName evidence="3">Alpha/beta hydrolase</fullName>
    </submittedName>
</protein>
<name>A0ABS3SYQ7_9FLAO</name>
<comment type="caution">
    <text evidence="3">The sequence shown here is derived from an EMBL/GenBank/DDBJ whole genome shotgun (WGS) entry which is preliminary data.</text>
</comment>
<dbReference type="PANTHER" id="PTHR43798">
    <property type="entry name" value="MONOACYLGLYCEROL LIPASE"/>
    <property type="match status" value="1"/>
</dbReference>
<accession>A0ABS3SYQ7</accession>
<dbReference type="InterPro" id="IPR029058">
    <property type="entry name" value="AB_hydrolase_fold"/>
</dbReference>
<feature type="domain" description="AB hydrolase-1" evidence="2">
    <location>
        <begin position="15"/>
        <end position="117"/>
    </location>
</feature>
<dbReference type="InterPro" id="IPR050266">
    <property type="entry name" value="AB_hydrolase_sf"/>
</dbReference>
<dbReference type="RefSeq" id="WP_208152387.1">
    <property type="nucleotide sequence ID" value="NZ_JAGEVF010000002.1"/>
</dbReference>
<feature type="transmembrane region" description="Helical" evidence="1">
    <location>
        <begin position="127"/>
        <end position="152"/>
    </location>
</feature>
<sequence>MINYYIYKNDKHSEWVTFVHGAGGSSSIWYKQVRSFRDHFNVLVLDLRGHGRSKPKLSDALNSNYTFNAITKDIIEVLNYLKIEKSHFVGISLGTILIRNVAEIHPNRVQSMIMGGAILKLNFRSQVLMRFGVVFKSVIPYMYLYKLFAFIIMPRKNHKESRVLFINEAKKLYQKEFMRWFKLASEINPLLRFFRLNDIAIPTIYIMGDQDHLFLPNVKKVVQQHQMASLRVIPECGHVVNVEQSQVFNQASISFLKTLQS</sequence>
<keyword evidence="1" id="KW-1133">Transmembrane helix</keyword>
<dbReference type="Pfam" id="PF00561">
    <property type="entry name" value="Abhydrolase_1"/>
    <property type="match status" value="1"/>
</dbReference>
<evidence type="ECO:0000313" key="4">
    <source>
        <dbReference type="Proteomes" id="UP000676776"/>
    </source>
</evidence>
<keyword evidence="1" id="KW-0472">Membrane</keyword>
<dbReference type="PANTHER" id="PTHR43798:SF33">
    <property type="entry name" value="HYDROLASE, PUTATIVE (AFU_ORTHOLOGUE AFUA_2G14860)-RELATED"/>
    <property type="match status" value="1"/>
</dbReference>
<dbReference type="SUPFAM" id="SSF53474">
    <property type="entry name" value="alpha/beta-Hydrolases"/>
    <property type="match status" value="1"/>
</dbReference>
<organism evidence="3 4">
    <name type="scientific">Winogradskyella pelagia</name>
    <dbReference type="NCBI Taxonomy" id="2819984"/>
    <lineage>
        <taxon>Bacteria</taxon>
        <taxon>Pseudomonadati</taxon>
        <taxon>Bacteroidota</taxon>
        <taxon>Flavobacteriia</taxon>
        <taxon>Flavobacteriales</taxon>
        <taxon>Flavobacteriaceae</taxon>
        <taxon>Winogradskyella</taxon>
    </lineage>
</organism>
<reference evidence="3 4" key="1">
    <citation type="submission" date="2021-03" db="EMBL/GenBank/DDBJ databases">
        <title>Winogradskyella sp. nov., isolated from costal sediment.</title>
        <authorList>
            <person name="Gao C."/>
        </authorList>
    </citation>
    <scope>NUCLEOTIDE SEQUENCE [LARGE SCALE GENOMIC DNA]</scope>
    <source>
        <strain evidence="3 4">DF17</strain>
    </source>
</reference>
<keyword evidence="4" id="KW-1185">Reference proteome</keyword>